<comment type="caution">
    <text evidence="1">The sequence shown here is derived from an EMBL/GenBank/DDBJ whole genome shotgun (WGS) entry which is preliminary data.</text>
</comment>
<name>A0A1A6GRW2_NEOLE</name>
<dbReference type="AlphaFoldDB" id="A0A1A6GRW2"/>
<gene>
    <name evidence="1" type="ORF">A6R68_02830</name>
</gene>
<keyword evidence="2" id="KW-1185">Reference proteome</keyword>
<evidence type="ECO:0000313" key="1">
    <source>
        <dbReference type="EMBL" id="OBS68634.1"/>
    </source>
</evidence>
<dbReference type="STRING" id="56216.A0A1A6GRW2"/>
<protein>
    <submittedName>
        <fullName evidence="1">Uncharacterized protein</fullName>
    </submittedName>
</protein>
<dbReference type="Proteomes" id="UP000092124">
    <property type="component" value="Unassembled WGS sequence"/>
</dbReference>
<dbReference type="EMBL" id="LZPO01075886">
    <property type="protein sequence ID" value="OBS68634.1"/>
    <property type="molecule type" value="Genomic_DNA"/>
</dbReference>
<dbReference type="OrthoDB" id="66982at2759"/>
<evidence type="ECO:0000313" key="2">
    <source>
        <dbReference type="Proteomes" id="UP000092124"/>
    </source>
</evidence>
<reference evidence="1 2" key="1">
    <citation type="submission" date="2016-06" db="EMBL/GenBank/DDBJ databases">
        <title>The Draft Genome Sequence and Annotation of the Desert Woodrat Neotoma lepida.</title>
        <authorList>
            <person name="Campbell M."/>
            <person name="Oakeson K.F."/>
            <person name="Yandell M."/>
            <person name="Halpert J.R."/>
            <person name="Dearing D."/>
        </authorList>
    </citation>
    <scope>NUCLEOTIDE SEQUENCE [LARGE SCALE GENOMIC DNA]</scope>
    <source>
        <strain evidence="1">417</strain>
        <tissue evidence="1">Liver</tissue>
    </source>
</reference>
<sequence length="88" mass="10174">MDNYKSKLIKGLDEDDLLGKNLSGSSGTNKTQKMAQDLINSIDQTRELLAMFEDNKLMVLNRKEQREQKDRLELWIQLNMQNSVKADS</sequence>
<organism evidence="1 2">
    <name type="scientific">Neotoma lepida</name>
    <name type="common">Desert woodrat</name>
    <dbReference type="NCBI Taxonomy" id="56216"/>
    <lineage>
        <taxon>Eukaryota</taxon>
        <taxon>Metazoa</taxon>
        <taxon>Chordata</taxon>
        <taxon>Craniata</taxon>
        <taxon>Vertebrata</taxon>
        <taxon>Euteleostomi</taxon>
        <taxon>Mammalia</taxon>
        <taxon>Eutheria</taxon>
        <taxon>Euarchontoglires</taxon>
        <taxon>Glires</taxon>
        <taxon>Rodentia</taxon>
        <taxon>Myomorpha</taxon>
        <taxon>Muroidea</taxon>
        <taxon>Cricetidae</taxon>
        <taxon>Neotominae</taxon>
        <taxon>Neotoma</taxon>
    </lineage>
</organism>
<proteinExistence type="predicted"/>
<accession>A0A1A6GRW2</accession>